<gene>
    <name evidence="4" type="ORF">MAM_053</name>
</gene>
<dbReference type="SMART" id="SM00465">
    <property type="entry name" value="GIYc"/>
    <property type="match status" value="1"/>
</dbReference>
<organism evidence="4 5">
    <name type="scientific">Serratia phage phiMAM1</name>
    <dbReference type="NCBI Taxonomy" id="1262513"/>
    <lineage>
        <taxon>Viruses</taxon>
        <taxon>Duplodnaviria</taxon>
        <taxon>Heunggongvirae</taxon>
        <taxon>Uroviricota</taxon>
        <taxon>Caudoviricetes</taxon>
        <taxon>Pantevenvirales</taxon>
        <taxon>Ackermannviridae</taxon>
        <taxon>Miltonvirus</taxon>
        <taxon>Miltonvirus MAM1</taxon>
    </lineage>
</organism>
<dbReference type="KEGG" id="vg:14444701"/>
<feature type="domain" description="GIY-YIG" evidence="3">
    <location>
        <begin position="1"/>
        <end position="91"/>
    </location>
</feature>
<dbReference type="PROSITE" id="PS50164">
    <property type="entry name" value="GIY_YIG"/>
    <property type="match status" value="1"/>
</dbReference>
<keyword evidence="4" id="KW-0378">Hydrolase</keyword>
<dbReference type="InterPro" id="IPR035901">
    <property type="entry name" value="GIY-YIG_endonuc_sf"/>
</dbReference>
<dbReference type="GeneID" id="14444701"/>
<dbReference type="CDD" id="cd10443">
    <property type="entry name" value="GIY-YIG_HE_Tlr8p_PBC-V_like"/>
    <property type="match status" value="1"/>
</dbReference>
<keyword evidence="5" id="KW-1185">Reference proteome</keyword>
<protein>
    <submittedName>
        <fullName evidence="4">GIY-YIG endonuclease</fullName>
    </submittedName>
</protein>
<evidence type="ECO:0000313" key="4">
    <source>
        <dbReference type="EMBL" id="AFX93521.1"/>
    </source>
</evidence>
<evidence type="ECO:0000256" key="1">
    <source>
        <dbReference type="ARBA" id="ARBA00001946"/>
    </source>
</evidence>
<dbReference type="Pfam" id="PF01541">
    <property type="entry name" value="GIY-YIG"/>
    <property type="match status" value="1"/>
</dbReference>
<proteinExistence type="predicted"/>
<evidence type="ECO:0000259" key="3">
    <source>
        <dbReference type="PROSITE" id="PS50164"/>
    </source>
</evidence>
<reference evidence="4 5" key="1">
    <citation type="journal article" date="2012" name="J. Virol.">
        <title>Complete Genome Sequence of Serratia plymuthica Bacteriophage MAM1.</title>
        <authorList>
            <person name="Matilla M.A."/>
            <person name="Salmond G.P."/>
        </authorList>
    </citation>
    <scope>NUCLEOTIDE SEQUENCE [LARGE SCALE GENOMIC DNA]</scope>
</reference>
<sequence length="225" mass="25249">MGCVYKITNNVNGKTYIGVTTRNPEHRWWEHCNSARKGSDFFIHQAIRKYGEDQFSFQVISESNDGEELKRLEMENIKISCSHMTQNGYNKTWGGDGATFINKHGAKDPVTGEKLGLTSCDDPRWATGEIVSCVAGNTRAFSQRLSDHAKTRTGAKNSNAKKFKLISPDGVVHEIEGNCREYVERLGLKYSALYDYIDKGKPVPCPAGRYTPERMATVGWSLVRC</sequence>
<keyword evidence="4" id="KW-0540">Nuclease</keyword>
<dbReference type="Proteomes" id="UP000010363">
    <property type="component" value="Segment"/>
</dbReference>
<evidence type="ECO:0000313" key="5">
    <source>
        <dbReference type="Proteomes" id="UP000010363"/>
    </source>
</evidence>
<dbReference type="InterPro" id="IPR000305">
    <property type="entry name" value="GIY-YIG_endonuc"/>
</dbReference>
<keyword evidence="4" id="KW-0255">Endonuclease</keyword>
<dbReference type="SUPFAM" id="SSF82771">
    <property type="entry name" value="GIY-YIG endonuclease"/>
    <property type="match status" value="1"/>
</dbReference>
<dbReference type="GO" id="GO:0004519">
    <property type="term" value="F:endonuclease activity"/>
    <property type="evidence" value="ECO:0007669"/>
    <property type="project" value="UniProtKB-KW"/>
</dbReference>
<name>K7YIR2_9CAUD</name>
<dbReference type="EMBL" id="JX878496">
    <property type="protein sequence ID" value="AFX93521.1"/>
    <property type="molecule type" value="Genomic_DNA"/>
</dbReference>
<dbReference type="OrthoDB" id="19777at10239"/>
<dbReference type="RefSeq" id="YP_007349032.1">
    <property type="nucleotide sequence ID" value="NC_020083.1"/>
</dbReference>
<keyword evidence="2" id="KW-0460">Magnesium</keyword>
<dbReference type="Gene3D" id="3.40.1440.10">
    <property type="entry name" value="GIY-YIG endonuclease"/>
    <property type="match status" value="1"/>
</dbReference>
<accession>K7YIR2</accession>
<evidence type="ECO:0000256" key="2">
    <source>
        <dbReference type="ARBA" id="ARBA00022842"/>
    </source>
</evidence>
<comment type="cofactor">
    <cofactor evidence="1">
        <name>Mg(2+)</name>
        <dbReference type="ChEBI" id="CHEBI:18420"/>
    </cofactor>
</comment>